<feature type="binding site" evidence="6">
    <location>
        <position position="422"/>
    </location>
    <ligand>
        <name>pyridoxal 5'-phosphate</name>
        <dbReference type="ChEBI" id="CHEBI:597326"/>
    </ligand>
</feature>
<keyword evidence="12" id="KW-1185">Reference proteome</keyword>
<evidence type="ECO:0000256" key="1">
    <source>
        <dbReference type="ARBA" id="ARBA00001933"/>
    </source>
</evidence>
<comment type="cofactor">
    <cofactor evidence="1 6 8">
        <name>pyridoxal 5'-phosphate</name>
        <dbReference type="ChEBI" id="CHEBI:597326"/>
    </cofactor>
</comment>
<keyword evidence="6" id="KW-0028">Amino-acid biosynthesis</keyword>
<gene>
    <name evidence="6 11" type="primary">lysA</name>
    <name evidence="11" type="ORF">HMPREF0293_1908</name>
</gene>
<dbReference type="Gene3D" id="3.20.20.10">
    <property type="entry name" value="Alanine racemase"/>
    <property type="match status" value="1"/>
</dbReference>
<dbReference type="PRINTS" id="PR01181">
    <property type="entry name" value="DAPDCRBXLASE"/>
</dbReference>
<dbReference type="CDD" id="cd06828">
    <property type="entry name" value="PLPDE_III_DapDC"/>
    <property type="match status" value="1"/>
</dbReference>
<sequence>MVDSRLIPETYDRGFQQPAPRSLEEFNDLPSHVWPKNARREDDGSVSIAGVGLPDLAREYGTPLFVVDEDDFRSRCQAMAAAFGAENVHYAAKAFLTKAIARWVNDEGLHLDVASLGELQVALATGFPAERITAHGNNKTVAYMDKIVSSGVGTVVLDAPGEIGLLNDRAALAGVTQNVMVRVKPGIEAHTHEMIATAHEDQKFGFSLASGSAYVACEKALDAVHLDLVGLHCHVGSQVFDAEGFSQAAERVLTLFVKLHDERRVTLTTLDLGGGFGIAYTAHSRPLCVEDVAEDLIARVQRRCEKLNLDVPRIMVEPGRSIAGPTTVTVYEVGQVKDVHVTDTQTRRYVAVDGGMSDNLRPALYQAEYDLRLVNRSASGAPIPTRVVGSHCESGDILITNEAYPDDVATGDLVATAATGAYCYAMSSRYNMMLRPAVVSVKDGKARLMVKRETIEDVLENQL</sequence>
<dbReference type="SUPFAM" id="SSF50621">
    <property type="entry name" value="Alanine racemase C-terminal domain-like"/>
    <property type="match status" value="1"/>
</dbReference>
<feature type="domain" description="Orn/DAP/Arg decarboxylase 2 N-terminal" evidence="10">
    <location>
        <begin position="70"/>
        <end position="323"/>
    </location>
</feature>
<keyword evidence="5 6" id="KW-0456">Lyase</keyword>
<evidence type="ECO:0000256" key="7">
    <source>
        <dbReference type="NCBIfam" id="TIGR01048"/>
    </source>
</evidence>
<evidence type="ECO:0000256" key="5">
    <source>
        <dbReference type="ARBA" id="ARBA00023239"/>
    </source>
</evidence>
<evidence type="ECO:0000259" key="10">
    <source>
        <dbReference type="Pfam" id="PF02784"/>
    </source>
</evidence>
<dbReference type="Proteomes" id="UP000006237">
    <property type="component" value="Unassembled WGS sequence"/>
</dbReference>
<dbReference type="GO" id="GO:0008836">
    <property type="term" value="F:diaminopimelate decarboxylase activity"/>
    <property type="evidence" value="ECO:0007669"/>
    <property type="project" value="UniProtKB-EC"/>
</dbReference>
<feature type="binding site" evidence="6">
    <location>
        <position position="393"/>
    </location>
    <ligand>
        <name>substrate</name>
    </ligand>
</feature>
<dbReference type="Pfam" id="PF02784">
    <property type="entry name" value="Orn_Arg_deC_N"/>
    <property type="match status" value="1"/>
</dbReference>
<dbReference type="PANTHER" id="PTHR43727:SF2">
    <property type="entry name" value="GROUP IV DECARBOXYLASE"/>
    <property type="match status" value="1"/>
</dbReference>
<dbReference type="NCBIfam" id="TIGR01048">
    <property type="entry name" value="lysA"/>
    <property type="match status" value="1"/>
</dbReference>
<dbReference type="InterPro" id="IPR022643">
    <property type="entry name" value="De-COase2_C"/>
</dbReference>
<feature type="modified residue" description="N6-(pyridoxal phosphate)lysine" evidence="6">
    <location>
        <position position="93"/>
    </location>
</feature>
<evidence type="ECO:0000256" key="6">
    <source>
        <dbReference type="HAMAP-Rule" id="MF_02120"/>
    </source>
</evidence>
<proteinExistence type="inferred from homology"/>
<protein>
    <recommendedName>
        <fullName evidence="6 7">Diaminopimelate decarboxylase</fullName>
        <shortName evidence="6">DAP decarboxylase</shortName>
        <shortName evidence="6">DAPDC</shortName>
        <ecNumber evidence="6 7">4.1.1.20</ecNumber>
    </recommendedName>
</protein>
<dbReference type="InterPro" id="IPR022644">
    <property type="entry name" value="De-COase2_N"/>
</dbReference>
<organism evidence="11 12">
    <name type="scientific">Corynebacterium glucuronolyticum ATCC 51866</name>
    <dbReference type="NCBI Taxonomy" id="548478"/>
    <lineage>
        <taxon>Bacteria</taxon>
        <taxon>Bacillati</taxon>
        <taxon>Actinomycetota</taxon>
        <taxon>Actinomycetes</taxon>
        <taxon>Mycobacteriales</taxon>
        <taxon>Corynebacteriaceae</taxon>
        <taxon>Corynebacterium</taxon>
    </lineage>
</organism>
<comment type="function">
    <text evidence="6">Specifically catalyzes the decarboxylation of meso-diaminopimelate (meso-DAP) to L-lysine.</text>
</comment>
<evidence type="ECO:0000259" key="9">
    <source>
        <dbReference type="Pfam" id="PF00278"/>
    </source>
</evidence>
<dbReference type="InterPro" id="IPR002986">
    <property type="entry name" value="DAP_deCOOHase_LysA"/>
</dbReference>
<comment type="subunit">
    <text evidence="6">Homodimer.</text>
</comment>
<evidence type="ECO:0000256" key="8">
    <source>
        <dbReference type="RuleBase" id="RU003738"/>
    </source>
</evidence>
<comment type="caution">
    <text evidence="11">The sequence shown here is derived from an EMBL/GenBank/DDBJ whole genome shotgun (WGS) entry which is preliminary data.</text>
</comment>
<dbReference type="InterPro" id="IPR000183">
    <property type="entry name" value="Orn/DAP/Arg_de-COase"/>
</dbReference>
<feature type="binding site" evidence="6">
    <location>
        <begin position="317"/>
        <end position="320"/>
    </location>
    <ligand>
        <name>pyridoxal 5'-phosphate</name>
        <dbReference type="ChEBI" id="CHEBI:597326"/>
    </ligand>
</feature>
<comment type="catalytic activity">
    <reaction evidence="6 8">
        <text>meso-2,6-diaminopimelate + H(+) = L-lysine + CO2</text>
        <dbReference type="Rhea" id="RHEA:15101"/>
        <dbReference type="ChEBI" id="CHEBI:15378"/>
        <dbReference type="ChEBI" id="CHEBI:16526"/>
        <dbReference type="ChEBI" id="CHEBI:32551"/>
        <dbReference type="ChEBI" id="CHEBI:57791"/>
        <dbReference type="EC" id="4.1.1.20"/>
    </reaction>
</comment>
<dbReference type="InterPro" id="IPR009006">
    <property type="entry name" value="Ala_racemase/Decarboxylase_C"/>
</dbReference>
<evidence type="ECO:0000313" key="12">
    <source>
        <dbReference type="Proteomes" id="UP000006237"/>
    </source>
</evidence>
<dbReference type="Pfam" id="PF00278">
    <property type="entry name" value="Orn_DAP_Arg_deC"/>
    <property type="match status" value="1"/>
</dbReference>
<dbReference type="PROSITE" id="PS00878">
    <property type="entry name" value="ODR_DC_2_1"/>
    <property type="match status" value="1"/>
</dbReference>
<keyword evidence="4 6" id="KW-0457">Lysine biosynthesis</keyword>
<feature type="binding site" evidence="6">
    <location>
        <position position="275"/>
    </location>
    <ligand>
        <name>pyridoxal 5'-phosphate</name>
        <dbReference type="ChEBI" id="CHEBI:597326"/>
    </ligand>
</feature>
<dbReference type="SUPFAM" id="SSF51419">
    <property type="entry name" value="PLP-binding barrel"/>
    <property type="match status" value="1"/>
</dbReference>
<evidence type="ECO:0000256" key="4">
    <source>
        <dbReference type="ARBA" id="ARBA00023154"/>
    </source>
</evidence>
<dbReference type="PRINTS" id="PR01179">
    <property type="entry name" value="ODADCRBXLASE"/>
</dbReference>
<comment type="pathway">
    <text evidence="6 8">Amino-acid biosynthesis; L-lysine biosynthesis via DAP pathway; L-lysine from DL-2,6-diaminopimelate: step 1/1.</text>
</comment>
<dbReference type="EC" id="4.1.1.20" evidence="6 7"/>
<keyword evidence="2 6" id="KW-0210">Decarboxylase</keyword>
<evidence type="ECO:0000256" key="2">
    <source>
        <dbReference type="ARBA" id="ARBA00022793"/>
    </source>
</evidence>
<feature type="binding site" evidence="6">
    <location>
        <position position="320"/>
    </location>
    <ligand>
        <name>substrate</name>
    </ligand>
</feature>
<feature type="domain" description="Orn/DAP/Arg decarboxylase 2 C-terminal" evidence="9">
    <location>
        <begin position="325"/>
        <end position="420"/>
    </location>
</feature>
<comment type="similarity">
    <text evidence="6">Belongs to the Orn/Lys/Arg decarboxylase class-II family. LysA subfamily.</text>
</comment>
<dbReference type="EMBL" id="ACHF01000067">
    <property type="protein sequence ID" value="EEI62759.1"/>
    <property type="molecule type" value="Genomic_DNA"/>
</dbReference>
<dbReference type="PANTHER" id="PTHR43727">
    <property type="entry name" value="DIAMINOPIMELATE DECARBOXYLASE"/>
    <property type="match status" value="1"/>
</dbReference>
<feature type="binding site" evidence="6">
    <location>
        <position position="365"/>
    </location>
    <ligand>
        <name>substrate</name>
    </ligand>
</feature>
<name>A0ABM9XNN9_9CORY</name>
<dbReference type="InterPro" id="IPR022653">
    <property type="entry name" value="De-COase2_pyr-phos_BS"/>
</dbReference>
<keyword evidence="3 6" id="KW-0663">Pyridoxal phosphate</keyword>
<evidence type="ECO:0000256" key="3">
    <source>
        <dbReference type="ARBA" id="ARBA00022898"/>
    </source>
</evidence>
<dbReference type="Gene3D" id="2.40.37.10">
    <property type="entry name" value="Lyase, Ornithine Decarboxylase, Chain A, domain 1"/>
    <property type="match status" value="1"/>
</dbReference>
<evidence type="ECO:0000313" key="11">
    <source>
        <dbReference type="EMBL" id="EEI62759.1"/>
    </source>
</evidence>
<reference evidence="11 12" key="1">
    <citation type="submission" date="2009-01" db="EMBL/GenBank/DDBJ databases">
        <authorList>
            <person name="Qin X."/>
            <person name="Bachman B."/>
            <person name="Battles P."/>
            <person name="Bell A."/>
            <person name="Bess C."/>
            <person name="Bickham C."/>
            <person name="Chaboub L."/>
            <person name="Chen D."/>
            <person name="Coyle M."/>
            <person name="Deiros D.R."/>
            <person name="Dinh H."/>
            <person name="Forbes L."/>
            <person name="Fowler G."/>
            <person name="Francisco L."/>
            <person name="Fu Q."/>
            <person name="Gubbala S."/>
            <person name="Hale W."/>
            <person name="Han Y."/>
            <person name="Hemphill L."/>
            <person name="Highlander S.K."/>
            <person name="Hirani K."/>
            <person name="Hogues M."/>
            <person name="Jackson L."/>
            <person name="Jakkamsetti A."/>
            <person name="Javaid M."/>
            <person name="Jiang H."/>
            <person name="Korchina V."/>
            <person name="Kovar C."/>
            <person name="Lara F."/>
            <person name="Lee S."/>
            <person name="Mata R."/>
            <person name="Mathew T."/>
            <person name="Moen C."/>
            <person name="Morales K."/>
            <person name="Munidasa M."/>
            <person name="Nazareth L."/>
            <person name="Ngo R."/>
            <person name="Nguyen L."/>
            <person name="Okwuonu G."/>
            <person name="Ongeri F."/>
            <person name="Patil S."/>
            <person name="Petrosino J."/>
            <person name="Pham C."/>
            <person name="Pham P."/>
            <person name="Pu L.-L."/>
            <person name="Puazo M."/>
            <person name="Raj R."/>
            <person name="Reid J."/>
            <person name="Rouhana J."/>
            <person name="Saada N."/>
            <person name="Shang Y."/>
            <person name="Simmons D."/>
            <person name="Thornton R."/>
            <person name="Warren J."/>
            <person name="Weissenberger G."/>
            <person name="Zhang J."/>
            <person name="Zhang L."/>
            <person name="Zhou C."/>
            <person name="Zhu D."/>
            <person name="Muzny D."/>
            <person name="Worley K."/>
            <person name="Gibbs R."/>
        </authorList>
    </citation>
    <scope>NUCLEOTIDE SEQUENCE [LARGE SCALE GENOMIC DNA]</scope>
    <source>
        <strain evidence="11 12">ATCC 51866</strain>
    </source>
</reference>
<accession>A0ABM9XNN9</accession>
<feature type="binding site" evidence="6">
    <location>
        <position position="422"/>
    </location>
    <ligand>
        <name>substrate</name>
    </ligand>
</feature>
<dbReference type="InterPro" id="IPR029066">
    <property type="entry name" value="PLP-binding_barrel"/>
</dbReference>
<dbReference type="HAMAP" id="MF_02120">
    <property type="entry name" value="LysA"/>
    <property type="match status" value="1"/>
</dbReference>
<feature type="binding site" evidence="6">
    <location>
        <position position="361"/>
    </location>
    <ligand>
        <name>substrate</name>
    </ligand>
</feature>